<name>A0ABX0Y979_9PSED</name>
<dbReference type="InterPro" id="IPR000182">
    <property type="entry name" value="GNAT_dom"/>
</dbReference>
<gene>
    <name evidence="5" type="ORF">HBH25_01355</name>
</gene>
<dbReference type="PROSITE" id="PS51186">
    <property type="entry name" value="GNAT"/>
    <property type="match status" value="1"/>
</dbReference>
<dbReference type="Gene3D" id="3.40.630.30">
    <property type="match status" value="1"/>
</dbReference>
<evidence type="ECO:0000256" key="2">
    <source>
        <dbReference type="ARBA" id="ARBA00023315"/>
    </source>
</evidence>
<dbReference type="InterPro" id="IPR016181">
    <property type="entry name" value="Acyl_CoA_acyltransferase"/>
</dbReference>
<dbReference type="EMBL" id="JAAVJI010000001">
    <property type="protein sequence ID" value="NJO99514.1"/>
    <property type="molecule type" value="Genomic_DNA"/>
</dbReference>
<dbReference type="Proteomes" id="UP000746535">
    <property type="component" value="Unassembled WGS sequence"/>
</dbReference>
<dbReference type="SUPFAM" id="SSF55729">
    <property type="entry name" value="Acyl-CoA N-acyltransferases (Nat)"/>
    <property type="match status" value="1"/>
</dbReference>
<evidence type="ECO:0000259" key="4">
    <source>
        <dbReference type="PROSITE" id="PS51186"/>
    </source>
</evidence>
<comment type="similarity">
    <text evidence="3">Belongs to the acetyltransferase family. RimJ subfamily.</text>
</comment>
<dbReference type="InterPro" id="IPR051531">
    <property type="entry name" value="N-acetyltransferase"/>
</dbReference>
<dbReference type="PANTHER" id="PTHR43792">
    <property type="entry name" value="GNAT FAMILY, PUTATIVE (AFU_ORTHOLOGUE AFUA_3G00765)-RELATED-RELATED"/>
    <property type="match status" value="1"/>
</dbReference>
<dbReference type="RefSeq" id="WP_168080735.1">
    <property type="nucleotide sequence ID" value="NZ_JAAVJI010000001.1"/>
</dbReference>
<dbReference type="PANTHER" id="PTHR43792:SF8">
    <property type="entry name" value="[RIBOSOMAL PROTEIN US5]-ALANINE N-ACETYLTRANSFERASE"/>
    <property type="match status" value="1"/>
</dbReference>
<organism evidence="5 6">
    <name type="scientific">Pseudomonas quercus</name>
    <dbReference type="NCBI Taxonomy" id="2722792"/>
    <lineage>
        <taxon>Bacteria</taxon>
        <taxon>Pseudomonadati</taxon>
        <taxon>Pseudomonadota</taxon>
        <taxon>Gammaproteobacteria</taxon>
        <taxon>Pseudomonadales</taxon>
        <taxon>Pseudomonadaceae</taxon>
        <taxon>Pseudomonas</taxon>
    </lineage>
</organism>
<evidence type="ECO:0000256" key="3">
    <source>
        <dbReference type="ARBA" id="ARBA00038502"/>
    </source>
</evidence>
<reference evidence="5 6" key="1">
    <citation type="submission" date="2020-03" db="EMBL/GenBank/DDBJ databases">
        <authorList>
            <person name="Wang L."/>
            <person name="He N."/>
            <person name="Li Y."/>
            <person name="Fang Y."/>
            <person name="Zhang F."/>
        </authorList>
    </citation>
    <scope>NUCLEOTIDE SEQUENCE [LARGE SCALE GENOMIC DNA]</scope>
    <source>
        <strain evidence="6">hsmgli-8</strain>
    </source>
</reference>
<comment type="caution">
    <text evidence="5">The sequence shown here is derived from an EMBL/GenBank/DDBJ whole genome shotgun (WGS) entry which is preliminary data.</text>
</comment>
<protein>
    <submittedName>
        <fullName evidence="5">GNAT family N-acetyltransferase</fullName>
    </submittedName>
</protein>
<evidence type="ECO:0000256" key="1">
    <source>
        <dbReference type="ARBA" id="ARBA00022679"/>
    </source>
</evidence>
<keyword evidence="1" id="KW-0808">Transferase</keyword>
<evidence type="ECO:0000313" key="5">
    <source>
        <dbReference type="EMBL" id="NJO99514.1"/>
    </source>
</evidence>
<keyword evidence="6" id="KW-1185">Reference proteome</keyword>
<evidence type="ECO:0000313" key="6">
    <source>
        <dbReference type="Proteomes" id="UP000746535"/>
    </source>
</evidence>
<dbReference type="Pfam" id="PF13302">
    <property type="entry name" value="Acetyltransf_3"/>
    <property type="match status" value="1"/>
</dbReference>
<keyword evidence="2" id="KW-0012">Acyltransferase</keyword>
<sequence>MKYLCKDFLLRPLVRKDFEIVSVYENTNRLHLEPWEPFRNDHYFTLGDARDRVARQVGDMEAGRSMFFLILNPENEEVLGRCNYTNIVKGAFWACNLGFSLAAPAQGKRIMGEALKITNAYSFEQIGLHRIMANHLPRNRRSERLLESLGFEKEGYARAYLNIAGVWEDHVLRSLINPIDTPR</sequence>
<proteinExistence type="inferred from homology"/>
<accession>A0ABX0Y979</accession>
<feature type="domain" description="N-acetyltransferase" evidence="4">
    <location>
        <begin position="12"/>
        <end position="173"/>
    </location>
</feature>